<dbReference type="eggNOG" id="COG2519">
    <property type="taxonomic scope" value="Bacteria"/>
</dbReference>
<dbReference type="Pfam" id="PF06962">
    <property type="entry name" value="rRNA_methylase"/>
    <property type="match status" value="1"/>
</dbReference>
<name>N4WA20_9BACI</name>
<dbReference type="PANTHER" id="PTHR35276">
    <property type="entry name" value="S-ADENOSYL-L-METHIONINE-DEPENDENT METHYLTRANSFERASES SUPERFAMILY PROTEIN"/>
    <property type="match status" value="1"/>
</dbReference>
<reference evidence="1 2" key="1">
    <citation type="submission" date="2013-03" db="EMBL/GenBank/DDBJ databases">
        <title>Draft genome sequence of Gracibacillus halophilus YIM-C55.5, a moderately halophilic and thermophilic organism from the Xiaochaidamu salt lake.</title>
        <authorList>
            <person name="Sugumar T."/>
            <person name="Polireddy D.R."/>
            <person name="Antony A."/>
            <person name="Madhava Y.R."/>
            <person name="Sivakumar N."/>
        </authorList>
    </citation>
    <scope>NUCLEOTIDE SEQUENCE [LARGE SCALE GENOMIC DNA]</scope>
    <source>
        <strain evidence="1 2">YIM-C55.5</strain>
    </source>
</reference>
<dbReference type="PANTHER" id="PTHR35276:SF1">
    <property type="entry name" value="TRNA (MNM(5)S(2)U34)-METHYLTRANSFERASE, CHLOROPLASTIC"/>
    <property type="match status" value="1"/>
</dbReference>
<comment type="caution">
    <text evidence="1">The sequence shown here is derived from an EMBL/GenBank/DDBJ whole genome shotgun (WGS) entry which is preliminary data.</text>
</comment>
<keyword evidence="2" id="KW-1185">Reference proteome</keyword>
<protein>
    <recommendedName>
        <fullName evidence="3">rRNA methylase</fullName>
    </recommendedName>
</protein>
<dbReference type="STRING" id="1308866.J416_06777"/>
<evidence type="ECO:0008006" key="3">
    <source>
        <dbReference type="Google" id="ProtNLM"/>
    </source>
</evidence>
<dbReference type="EMBL" id="APML01000022">
    <property type="protein sequence ID" value="ENH97133.1"/>
    <property type="molecule type" value="Genomic_DNA"/>
</dbReference>
<evidence type="ECO:0000313" key="1">
    <source>
        <dbReference type="EMBL" id="ENH97133.1"/>
    </source>
</evidence>
<dbReference type="CDD" id="cd02440">
    <property type="entry name" value="AdoMet_MTases"/>
    <property type="match status" value="1"/>
</dbReference>
<proteinExistence type="predicted"/>
<accession>N4WA20</accession>
<dbReference type="Gene3D" id="3.40.50.150">
    <property type="entry name" value="Vaccinia Virus protein VP39"/>
    <property type="match status" value="1"/>
</dbReference>
<dbReference type="PATRIC" id="fig|1308866.3.peg.1366"/>
<gene>
    <name evidence="1" type="ORF">J416_06777</name>
</gene>
<evidence type="ECO:0000313" key="2">
    <source>
        <dbReference type="Proteomes" id="UP000012283"/>
    </source>
</evidence>
<dbReference type="Proteomes" id="UP000012283">
    <property type="component" value="Unassembled WGS sequence"/>
</dbReference>
<dbReference type="SUPFAM" id="SSF53335">
    <property type="entry name" value="S-adenosyl-L-methionine-dependent methyltransferases"/>
    <property type="match status" value="1"/>
</dbReference>
<sequence length="190" mass="21371">MKGIIPFAHDLLEKNVTIGETVVDGTCGNGKDTLFLSYLVGDEGKVIGFDIQQEAINRTQSLLDKNQRQNVNLMVDGHENMNHYMAPHETVGGAIFNLGYLPRGDHSVITTPDNTIKAIQSLQQRLKPTGRIVIVVYHGHEGGKREKDALLSYCEQIDQQYFQVLQYQFINQVNQPPFILAIEKITNPHE</sequence>
<dbReference type="OrthoDB" id="9792989at2"/>
<dbReference type="InterPro" id="IPR010719">
    <property type="entry name" value="MnmM_MeTrfase"/>
</dbReference>
<dbReference type="InterPro" id="IPR029063">
    <property type="entry name" value="SAM-dependent_MTases_sf"/>
</dbReference>
<dbReference type="AlphaFoldDB" id="N4WA20"/>
<dbReference type="RefSeq" id="WP_003467070.1">
    <property type="nucleotide sequence ID" value="NZ_APML01000022.1"/>
</dbReference>
<organism evidence="1 2">
    <name type="scientific">Gracilibacillus halophilus YIM-C55.5</name>
    <dbReference type="NCBI Taxonomy" id="1308866"/>
    <lineage>
        <taxon>Bacteria</taxon>
        <taxon>Bacillati</taxon>
        <taxon>Bacillota</taxon>
        <taxon>Bacilli</taxon>
        <taxon>Bacillales</taxon>
        <taxon>Bacillaceae</taxon>
        <taxon>Gracilibacillus</taxon>
    </lineage>
</organism>